<protein>
    <submittedName>
        <fullName evidence="2">Uncharacterized protein</fullName>
    </submittedName>
</protein>
<evidence type="ECO:0000313" key="2">
    <source>
        <dbReference type="EMBL" id="ADX98033.1"/>
    </source>
</evidence>
<dbReference type="EMBL" id="CP002525">
    <property type="protein sequence ID" value="ADX98033.1"/>
    <property type="molecule type" value="Genomic_DNA"/>
</dbReference>
<dbReference type="AlphaFoldDB" id="F0QRB3"/>
<evidence type="ECO:0000256" key="1">
    <source>
        <dbReference type="SAM" id="Phobius"/>
    </source>
</evidence>
<organism evidence="2 3">
    <name type="scientific">Mycoplasma suis (strain Illinois)</name>
    <dbReference type="NCBI Taxonomy" id="768700"/>
    <lineage>
        <taxon>Bacteria</taxon>
        <taxon>Bacillati</taxon>
        <taxon>Mycoplasmatota</taxon>
        <taxon>Mollicutes</taxon>
        <taxon>Mycoplasmataceae</taxon>
        <taxon>Mycoplasma</taxon>
    </lineage>
</organism>
<accession>F0QRB3</accession>
<sequence length="294" mass="35713">MSASSFISPFLGIGFVLLVFWYISRKKSREETSKKGNKNDLWYLVKEYLKVTDRQGYRIVDLTFYSRANTISFLREQILENKEFLEKRREKLFNLKKKRLERFGKKLQRKLPIKKVTYYPEHEDYHRKIELYTLKVIANKNSTYDEYLQEYEKYIQEDNFRELLKQKLIGEALSKITKNKTINSRNRFLVCFKTMNKSNVISDWEAIEIELFKNTNPNSKEKFKVLFTASINYEKELHWIYSQQYKYERGKVERVKSLELEAEQEEKRLKRWLKIQPLVSFPKECFQKVKSKFS</sequence>
<dbReference type="HOGENOM" id="CLU_946021_0_0_14"/>
<keyword evidence="1" id="KW-0812">Transmembrane</keyword>
<dbReference type="RefSeq" id="WP_013609899.1">
    <property type="nucleotide sequence ID" value="NC_015155.1"/>
</dbReference>
<keyword evidence="3" id="KW-1185">Reference proteome</keyword>
<dbReference type="Proteomes" id="UP000007484">
    <property type="component" value="Chromosome"/>
</dbReference>
<evidence type="ECO:0000313" key="3">
    <source>
        <dbReference type="Proteomes" id="UP000007484"/>
    </source>
</evidence>
<keyword evidence="1" id="KW-1133">Transmembrane helix</keyword>
<gene>
    <name evidence="2" type="ordered locus">MSU_0498</name>
</gene>
<proteinExistence type="predicted"/>
<feature type="transmembrane region" description="Helical" evidence="1">
    <location>
        <begin position="6"/>
        <end position="24"/>
    </location>
</feature>
<keyword evidence="1" id="KW-0472">Membrane</keyword>
<reference evidence="2 3" key="1">
    <citation type="journal article" date="2011" name="J. Bacteriol.">
        <title>Complete genome sequences of two hemotropic Mycoplasmas, Mycoplasma haemofelis strain Ohio2 and Mycoplasma suis strain Illinois.</title>
        <authorList>
            <person name="Messick J.B."/>
            <person name="Santos A.P."/>
            <person name="Guimaraes A.M."/>
        </authorList>
    </citation>
    <scope>NUCLEOTIDE SEQUENCE [LARGE SCALE GENOMIC DNA]</scope>
    <source>
        <strain evidence="2 3">Illinois</strain>
    </source>
</reference>
<dbReference type="STRING" id="768700.MSU_0498"/>
<dbReference type="KEGG" id="mss:MSU_0498"/>
<name>F0QRB3_MYCSL</name>